<proteinExistence type="predicted"/>
<feature type="region of interest" description="Disordered" evidence="1">
    <location>
        <begin position="50"/>
        <end position="120"/>
    </location>
</feature>
<keyword evidence="4" id="KW-1185">Reference proteome</keyword>
<gene>
    <name evidence="3" type="ORF">QO014_004365</name>
</gene>
<dbReference type="Pfam" id="PF17891">
    <property type="entry name" value="FluMu_N"/>
    <property type="match status" value="1"/>
</dbReference>
<organism evidence="3 4">
    <name type="scientific">Kaistia dalseonensis</name>
    <dbReference type="NCBI Taxonomy" id="410840"/>
    <lineage>
        <taxon>Bacteria</taxon>
        <taxon>Pseudomonadati</taxon>
        <taxon>Pseudomonadota</taxon>
        <taxon>Alphaproteobacteria</taxon>
        <taxon>Hyphomicrobiales</taxon>
        <taxon>Kaistiaceae</taxon>
        <taxon>Kaistia</taxon>
    </lineage>
</organism>
<accession>A0ABU0HCB9</accession>
<dbReference type="RefSeq" id="WP_266350832.1">
    <property type="nucleotide sequence ID" value="NZ_JAPKNG010000006.1"/>
</dbReference>
<evidence type="ECO:0000313" key="3">
    <source>
        <dbReference type="EMBL" id="MDQ0439959.1"/>
    </source>
</evidence>
<feature type="compositionally biased region" description="Low complexity" evidence="1">
    <location>
        <begin position="81"/>
        <end position="120"/>
    </location>
</feature>
<dbReference type="Proteomes" id="UP001241603">
    <property type="component" value="Unassembled WGS sequence"/>
</dbReference>
<protein>
    <recommendedName>
        <fullName evidence="2">Mu-like prophage FluMu N-terminal domain-containing protein</fullName>
    </recommendedName>
</protein>
<name>A0ABU0HCB9_9HYPH</name>
<dbReference type="InterPro" id="IPR041227">
    <property type="entry name" value="FluMu_N"/>
</dbReference>
<evidence type="ECO:0000259" key="2">
    <source>
        <dbReference type="Pfam" id="PF17891"/>
    </source>
</evidence>
<feature type="domain" description="Mu-like prophage FluMu N-terminal" evidence="2">
    <location>
        <begin position="11"/>
        <end position="50"/>
    </location>
</feature>
<dbReference type="SUPFAM" id="SSF160059">
    <property type="entry name" value="PriA/YqbF domain"/>
    <property type="match status" value="1"/>
</dbReference>
<reference evidence="3 4" key="1">
    <citation type="submission" date="2023-07" db="EMBL/GenBank/DDBJ databases">
        <title>Genomic Encyclopedia of Type Strains, Phase IV (KMG-IV): sequencing the most valuable type-strain genomes for metagenomic binning, comparative biology and taxonomic classification.</title>
        <authorList>
            <person name="Goeker M."/>
        </authorList>
    </citation>
    <scope>NUCLEOTIDE SEQUENCE [LARGE SCALE GENOMIC DNA]</scope>
    <source>
        <strain evidence="3 4">B6-8</strain>
    </source>
</reference>
<comment type="caution">
    <text evidence="3">The sequence shown here is derived from an EMBL/GenBank/DDBJ whole genome shotgun (WGS) entry which is preliminary data.</text>
</comment>
<evidence type="ECO:0000313" key="4">
    <source>
        <dbReference type="Proteomes" id="UP001241603"/>
    </source>
</evidence>
<evidence type="ECO:0000256" key="1">
    <source>
        <dbReference type="SAM" id="MobiDB-lite"/>
    </source>
</evidence>
<dbReference type="EMBL" id="JAUSVO010000006">
    <property type="protein sequence ID" value="MDQ0439959.1"/>
    <property type="molecule type" value="Genomic_DNA"/>
</dbReference>
<sequence length="120" mass="12426">MPIRIICRFPGFRRAGVAHSADRTWPDGRFTSDEIKLLKAEPLLTVIEIDKENTEAPPTAKAGAHQAEPEPPIIEGALTTAEASVSASTPSAADAASAVAPAAAKSSPKPKASKQAAEAE</sequence>